<evidence type="ECO:0000256" key="1">
    <source>
        <dbReference type="SAM" id="Phobius"/>
    </source>
</evidence>
<feature type="transmembrane region" description="Helical" evidence="1">
    <location>
        <begin position="125"/>
        <end position="148"/>
    </location>
</feature>
<feature type="transmembrane region" description="Helical" evidence="1">
    <location>
        <begin position="154"/>
        <end position="175"/>
    </location>
</feature>
<organism evidence="2 3">
    <name type="scientific">Candidatus Phytoplasma pruni</name>
    <dbReference type="NCBI Taxonomy" id="479893"/>
    <lineage>
        <taxon>Bacteria</taxon>
        <taxon>Bacillati</taxon>
        <taxon>Mycoplasmatota</taxon>
        <taxon>Mollicutes</taxon>
        <taxon>Acholeplasmatales</taxon>
        <taxon>Acholeplasmataceae</taxon>
        <taxon>Candidatus Phytoplasma</taxon>
        <taxon>16SrIII (X-disease group)</taxon>
    </lineage>
</organism>
<keyword evidence="1" id="KW-1133">Transmembrane helix</keyword>
<dbReference type="AlphaFoldDB" id="A0A851HJH3"/>
<keyword evidence="1" id="KW-0472">Membrane</keyword>
<comment type="caution">
    <text evidence="2">The sequence shown here is derived from an EMBL/GenBank/DDBJ whole genome shotgun (WGS) entry which is preliminary data.</text>
</comment>
<evidence type="ECO:0000313" key="2">
    <source>
        <dbReference type="EMBL" id="NWN45589.1"/>
    </source>
</evidence>
<dbReference type="RefSeq" id="WP_178733990.1">
    <property type="nucleotide sequence ID" value="NZ_JABUOH010000019.1"/>
</dbReference>
<evidence type="ECO:0000313" key="3">
    <source>
        <dbReference type="Proteomes" id="UP000568109"/>
    </source>
</evidence>
<feature type="transmembrane region" description="Helical" evidence="1">
    <location>
        <begin position="47"/>
        <end position="66"/>
    </location>
</feature>
<keyword evidence="3" id="KW-1185">Reference proteome</keyword>
<proteinExistence type="predicted"/>
<protein>
    <submittedName>
        <fullName evidence="2">Uncharacterized protein</fullName>
    </submittedName>
</protein>
<accession>A0A851HJH3</accession>
<gene>
    <name evidence="2" type="ORF">HR065_00620</name>
</gene>
<keyword evidence="1" id="KW-0812">Transmembrane</keyword>
<dbReference type="EMBL" id="JABUOH010000019">
    <property type="protein sequence ID" value="NWN45589.1"/>
    <property type="molecule type" value="Genomic_DNA"/>
</dbReference>
<dbReference type="Proteomes" id="UP000568109">
    <property type="component" value="Unassembled WGS sequence"/>
</dbReference>
<reference evidence="2 3" key="1">
    <citation type="submission" date="2020-06" db="EMBL/GenBank/DDBJ databases">
        <title>Draft genome sequence of Candidatus Phytoplasma pruni (X-disease group, subgroup 16SrIII-B) strain ChTDIII from Argentina.</title>
        <authorList>
            <person name="Fernandez F.D."/>
            <person name="Zuebert C."/>
            <person name="Huettel B."/>
            <person name="Kube M."/>
            <person name="Conci L.R."/>
        </authorList>
    </citation>
    <scope>NUCLEOTIDE SEQUENCE [LARGE SCALE GENOMIC DNA]</scope>
    <source>
        <strain evidence="2 3">ChTDIII</strain>
    </source>
</reference>
<feature type="transmembrane region" description="Helical" evidence="1">
    <location>
        <begin position="12"/>
        <end position="35"/>
    </location>
</feature>
<sequence>MEKKENIVKKRSLYLLTMSIGIIFNLLLCYMFYMFKQKRSKNNPDAYQLPVYVFEFFSYIIVFFQAHRLGKSFMREKDSNETNTEEEISIFFHVLTNNVYIFDNKLSNDLKMSLRQQKIILKKNILKALDAIIPFIIFMEILFFWYFIPAFELFISFKPVFLPLSIITLLVWYFVKIRLYYAICAKQSLDEEDEMKNQPKKGSQVN</sequence>
<name>A0A851HJH3_9MOLU</name>